<name>B1HN14_LYSSC</name>
<protein>
    <submittedName>
        <fullName evidence="2">Variable membrane protein</fullName>
    </submittedName>
</protein>
<proteinExistence type="predicted"/>
<accession>B1HN14</accession>
<dbReference type="EMBL" id="CP000817">
    <property type="protein sequence ID" value="ACA38731.1"/>
    <property type="molecule type" value="Genomic_DNA"/>
</dbReference>
<keyword evidence="1" id="KW-0732">Signal</keyword>
<dbReference type="HOGENOM" id="CLU_260670_0_0_9"/>
<evidence type="ECO:0000313" key="3">
    <source>
        <dbReference type="Proteomes" id="UP000002164"/>
    </source>
</evidence>
<sequence length="1348" mass="149880">MKMNRIIFLYIKNERVVRLNRKLTAGVITSLLLAPTAIANAQENDAQSRATVQTEQVSYVNAVAAATTKEQLIAQFGKLSENSTANEMVIADGDIKVVQNSNDLGFDNNEKALIQAKYDYVVEQRRLLNELQAIWKKISTISYTSKTFIDDVKAVETEYDNFLGNETTDHSYLFVQKQFEEAVDAAFANSASSITNTIRGTVLQYGYKEADRNNYFKGKGVDIAKLGKLVDDAAAVKTTATELDALVVVLKQNPTDYPAISSALDKVTAAYNLLTADQKKVAEAYNPNNDVVTPFKKYKDALTGLSAIDKVSLSITQLMAKKPTEFTSATSFISAVTAIEKSYNALDEASQKLVANYSTFEQYKKAADISKRISALRVSNDPAYRTEVDSIKGSYDQLTIDKELVKNTADLQVAIANIASAEKIEGLIVAIANASNKVEAIKDARTAYDVPQATNGTAINAANVKKIVNNLAELTKWEKVYNASLSVDKLIDAIDPKASTFESKTFAAQSAFDKLAVEEQAFVQKSDRLKLLIQYATLSKQVNALKPTMQDYKNQITELQSKVTSLNAGNGDDAAPLAEMKSKLEEKLSNLLNEDLVIAGVIEQISKLSQSNDMITDILAARAAYDGLPSSAKSRVTNIKVLTDLEKSYKTVVNVISQFEKLDPSSKSYISKAKSAYTAYAKLDDKNKTYVKNYKNLKELVPVIEVIVQINALNPSRKTYKDDVKAATDAYTALADKDQVINYPDLTKAQNYINMAKAFDERVLALANENPDTFVQKVAELTTAYKALDKNAQKLVEQAKTLSNYEKSNKAVIKVIQLINALDPSSKDYTKKVLGARKAYNALDEVSKKHVTNYANLTSVEDVASLIGLIATLKPTSKTFYQDMKTARELYDALSEEKKQAIINYDALVAAENEQGLAEGVIELIKLTEVQDADYLTKLMNARVAYDKLSSNQKKLVSNIKDLTTREKEVKPILSVMVQINELDPQSKSFVSNVNSIRKAYDKLTKDQKKYINNIDVLLKYEPVSDVVELISKLKSSSNTFLQDTARARSLYDALPADLQQYVTNYYLLQAAESSILGAGNVMQMIDALPSIDPKQYVKRIQEIRAAYNALPKDQQRAVQNYRVLQDQEKLIKPVMSIVEDIDRLLTAKDMNSQYQKILKAYDKLNADQRRYVYNDQLLLSLDNVIKVYNNIAKLNPKDKFYFGMVEAVRKEYDSLNTTDKQRISNYSILLEAEKSMADVKKVVEIIAGLSPSSPTYIEDVANAVAAYQALDSKVRGQVINEDLLKQAEKDVAAVLKVVQAIGNIDPDSSSFEKKVLSAQKDYSSLSIEQQGLVYNYRILEEYLKMIQ</sequence>
<gene>
    <name evidence="2" type="ordered locus">Bsph_1121</name>
</gene>
<evidence type="ECO:0000313" key="2">
    <source>
        <dbReference type="EMBL" id="ACA38731.1"/>
    </source>
</evidence>
<evidence type="ECO:0000256" key="1">
    <source>
        <dbReference type="SAM" id="SignalP"/>
    </source>
</evidence>
<feature type="signal peptide" evidence="1">
    <location>
        <begin position="1"/>
        <end position="41"/>
    </location>
</feature>
<dbReference type="KEGG" id="lsp:Bsph_1121"/>
<reference evidence="2 3" key="1">
    <citation type="journal article" date="2008" name="J. Bacteriol.">
        <title>Complete genome sequence of the mosquitocidal bacterium Bacillus sphaericus C3-41 and comparison with those of closely related Bacillus species.</title>
        <authorList>
            <person name="Hu X."/>
            <person name="Fan W."/>
            <person name="Han B."/>
            <person name="Liu H."/>
            <person name="Zheng D."/>
            <person name="Li Q."/>
            <person name="Dong W."/>
            <person name="Yan J."/>
            <person name="Gao M."/>
            <person name="Berry C."/>
            <person name="Yuan Z."/>
        </authorList>
    </citation>
    <scope>NUCLEOTIDE SEQUENCE [LARGE SCALE GENOMIC DNA]</scope>
    <source>
        <strain evidence="2 3">C3-41</strain>
    </source>
</reference>
<feature type="chain" id="PRO_5002765162" evidence="1">
    <location>
        <begin position="42"/>
        <end position="1348"/>
    </location>
</feature>
<dbReference type="EnsemblBacteria" id="ACA38731">
    <property type="protein sequence ID" value="ACA38731"/>
    <property type="gene ID" value="Bsph_1121"/>
</dbReference>
<organism evidence="2 3">
    <name type="scientific">Lysinibacillus sphaericus (strain C3-41)</name>
    <dbReference type="NCBI Taxonomy" id="444177"/>
    <lineage>
        <taxon>Bacteria</taxon>
        <taxon>Bacillati</taxon>
        <taxon>Bacillota</taxon>
        <taxon>Bacilli</taxon>
        <taxon>Bacillales</taxon>
        <taxon>Bacillaceae</taxon>
        <taxon>Lysinibacillus</taxon>
    </lineage>
</organism>
<dbReference type="Proteomes" id="UP000002164">
    <property type="component" value="Chromosome"/>
</dbReference>